<feature type="repeat" description="WD" evidence="1">
    <location>
        <begin position="409"/>
        <end position="431"/>
    </location>
</feature>
<keyword evidence="1" id="KW-0853">WD repeat</keyword>
<dbReference type="InterPro" id="IPR015943">
    <property type="entry name" value="WD40/YVTN_repeat-like_dom_sf"/>
</dbReference>
<dbReference type="PANTHER" id="PTHR14381">
    <property type="entry name" value="DACTYLIN"/>
    <property type="match status" value="1"/>
</dbReference>
<dbReference type="Gene3D" id="2.130.10.10">
    <property type="entry name" value="YVTN repeat-like/Quinoprotein amine dehydrogenase"/>
    <property type="match status" value="1"/>
</dbReference>
<dbReference type="OrthoDB" id="435188at2759"/>
<dbReference type="Gene3D" id="1.20.1280.50">
    <property type="match status" value="1"/>
</dbReference>
<feature type="compositionally biased region" description="Basic and acidic residues" evidence="2">
    <location>
        <begin position="28"/>
        <end position="41"/>
    </location>
</feature>
<evidence type="ECO:0000256" key="2">
    <source>
        <dbReference type="SAM" id="MobiDB-lite"/>
    </source>
</evidence>
<accession>A0A8S3Z162</accession>
<dbReference type="SMART" id="SM00256">
    <property type="entry name" value="FBOX"/>
    <property type="match status" value="1"/>
</dbReference>
<dbReference type="Pfam" id="PF12937">
    <property type="entry name" value="F-box-like"/>
    <property type="match status" value="1"/>
</dbReference>
<dbReference type="SMART" id="SM00320">
    <property type="entry name" value="WD40"/>
    <property type="match status" value="5"/>
</dbReference>
<dbReference type="AlphaFoldDB" id="A0A8S3Z162"/>
<dbReference type="Pfam" id="PF00400">
    <property type="entry name" value="WD40"/>
    <property type="match status" value="1"/>
</dbReference>
<feature type="region of interest" description="Disordered" evidence="2">
    <location>
        <begin position="1"/>
        <end position="95"/>
    </location>
</feature>
<evidence type="ECO:0000256" key="1">
    <source>
        <dbReference type="PROSITE-ProRule" id="PRU00221"/>
    </source>
</evidence>
<evidence type="ECO:0000313" key="4">
    <source>
        <dbReference type="EMBL" id="CAG5123207.1"/>
    </source>
</evidence>
<dbReference type="SUPFAM" id="SSF50978">
    <property type="entry name" value="WD40 repeat-like"/>
    <property type="match status" value="1"/>
</dbReference>
<name>A0A8S3Z162_9EUPU</name>
<feature type="domain" description="F-box" evidence="3">
    <location>
        <begin position="129"/>
        <end position="175"/>
    </location>
</feature>
<comment type="caution">
    <text evidence="4">The sequence shown here is derived from an EMBL/GenBank/DDBJ whole genome shotgun (WGS) entry which is preliminary data.</text>
</comment>
<evidence type="ECO:0000313" key="5">
    <source>
        <dbReference type="Proteomes" id="UP000678393"/>
    </source>
</evidence>
<reference evidence="4" key="1">
    <citation type="submission" date="2021-04" db="EMBL/GenBank/DDBJ databases">
        <authorList>
            <consortium name="Molecular Ecology Group"/>
        </authorList>
    </citation>
    <scope>NUCLEOTIDE SEQUENCE</scope>
</reference>
<dbReference type="Proteomes" id="UP000678393">
    <property type="component" value="Unassembled WGS sequence"/>
</dbReference>
<feature type="compositionally biased region" description="Basic and acidic residues" evidence="2">
    <location>
        <begin position="75"/>
        <end position="91"/>
    </location>
</feature>
<dbReference type="InterPro" id="IPR036322">
    <property type="entry name" value="WD40_repeat_dom_sf"/>
</dbReference>
<dbReference type="InterPro" id="IPR001810">
    <property type="entry name" value="F-box_dom"/>
</dbReference>
<evidence type="ECO:0000259" key="3">
    <source>
        <dbReference type="PROSITE" id="PS50181"/>
    </source>
</evidence>
<dbReference type="PROSITE" id="PS50082">
    <property type="entry name" value="WD_REPEATS_2"/>
    <property type="match status" value="2"/>
</dbReference>
<keyword evidence="5" id="KW-1185">Reference proteome</keyword>
<sequence>MNRRTRIIGQSQHTTAHSRRQGGGGNRRRGDDNTRDRDNNSRRNGHSSNLAAGNSDDQSVHTHESNSPRLPLQHRSWEASENRDSQSEHDCYTTQFPDSDSKSFTTVFGRAAERRISLIDENIGLNNVPCHILSLPDDVLFLIFTFLQPADLCHVGCVCRRFYYLTAQDTVWLQHAKRTAVVKQFSTSQPCSAKELCRVAPNWKLGRFKEGFAVKHKHRLMPWVQTTDDALWFSMGSNISCFKLHSSGQVCEVKERCLRGLQEDATRFCVKKDKVVSGCRDGSVYGWDTSGNLMFCYKQVHGSDTQCVDFTDSVIITGSRDATCKILPVEAPSDGSDVILQSFDAGERVWSLKISPCESFFAAGLAGCQDDPPIVLWDIGSGECVGQLSVNHRRGAGVLDLRFESPHELLTCGYDTFIRLWDLRTQRCVNQWEEPHDSALYCLESDGNNAILVGTARHGMVRLWDKRKTEPVQAYYSNSRTSPVYSLAMDYRHLYLALDVGLNVMDFSCGKTDKATAASGLRDATKQDSSHLRHTFKK</sequence>
<protein>
    <recommendedName>
        <fullName evidence="3">F-box domain-containing protein</fullName>
    </recommendedName>
</protein>
<dbReference type="InterPro" id="IPR052301">
    <property type="entry name" value="SCF_F-box/WD-repeat"/>
</dbReference>
<dbReference type="EMBL" id="CAJHNH020001469">
    <property type="protein sequence ID" value="CAG5123207.1"/>
    <property type="molecule type" value="Genomic_DNA"/>
</dbReference>
<dbReference type="PANTHER" id="PTHR14381:SF1">
    <property type="entry name" value="F-BOX_WD REPEAT-CONTAINING PROTEIN 4"/>
    <property type="match status" value="1"/>
</dbReference>
<dbReference type="FunFam" id="2.130.10.10:FF:002194">
    <property type="entry name" value="Uncharacterized protein"/>
    <property type="match status" value="1"/>
</dbReference>
<dbReference type="GO" id="GO:0019005">
    <property type="term" value="C:SCF ubiquitin ligase complex"/>
    <property type="evidence" value="ECO:0007669"/>
    <property type="project" value="TreeGrafter"/>
</dbReference>
<dbReference type="InterPro" id="IPR001680">
    <property type="entry name" value="WD40_rpt"/>
</dbReference>
<dbReference type="InterPro" id="IPR036047">
    <property type="entry name" value="F-box-like_dom_sf"/>
</dbReference>
<organism evidence="4 5">
    <name type="scientific">Candidula unifasciata</name>
    <dbReference type="NCBI Taxonomy" id="100452"/>
    <lineage>
        <taxon>Eukaryota</taxon>
        <taxon>Metazoa</taxon>
        <taxon>Spiralia</taxon>
        <taxon>Lophotrochozoa</taxon>
        <taxon>Mollusca</taxon>
        <taxon>Gastropoda</taxon>
        <taxon>Heterobranchia</taxon>
        <taxon>Euthyneura</taxon>
        <taxon>Panpulmonata</taxon>
        <taxon>Eupulmonata</taxon>
        <taxon>Stylommatophora</taxon>
        <taxon>Helicina</taxon>
        <taxon>Helicoidea</taxon>
        <taxon>Geomitridae</taxon>
        <taxon>Candidula</taxon>
    </lineage>
</organism>
<dbReference type="GO" id="GO:0031146">
    <property type="term" value="P:SCF-dependent proteasomal ubiquitin-dependent protein catabolic process"/>
    <property type="evidence" value="ECO:0007669"/>
    <property type="project" value="TreeGrafter"/>
</dbReference>
<dbReference type="PROSITE" id="PS50181">
    <property type="entry name" value="FBOX"/>
    <property type="match status" value="1"/>
</dbReference>
<gene>
    <name evidence="4" type="ORF">CUNI_LOCUS8765</name>
</gene>
<proteinExistence type="predicted"/>
<dbReference type="SUPFAM" id="SSF81383">
    <property type="entry name" value="F-box domain"/>
    <property type="match status" value="1"/>
</dbReference>
<feature type="repeat" description="WD" evidence="1">
    <location>
        <begin position="433"/>
        <end position="474"/>
    </location>
</feature>